<proteinExistence type="predicted"/>
<reference evidence="1" key="1">
    <citation type="submission" date="2022-08" db="EMBL/GenBank/DDBJ databases">
        <title>Genome Sequence of Lecanicillium fungicola.</title>
        <authorList>
            <person name="Buettner E."/>
        </authorList>
    </citation>
    <scope>NUCLEOTIDE SEQUENCE</scope>
    <source>
        <strain evidence="1">Babe33</strain>
    </source>
</reference>
<dbReference type="Proteomes" id="UP001143910">
    <property type="component" value="Unassembled WGS sequence"/>
</dbReference>
<name>A0ACC1N399_9HYPO</name>
<gene>
    <name evidence="1" type="ORF">NQ176_g6679</name>
</gene>
<accession>A0ACC1N399</accession>
<keyword evidence="2" id="KW-1185">Reference proteome</keyword>
<evidence type="ECO:0000313" key="2">
    <source>
        <dbReference type="Proteomes" id="UP001143910"/>
    </source>
</evidence>
<organism evidence="1 2">
    <name type="scientific">Zarea fungicola</name>
    <dbReference type="NCBI Taxonomy" id="93591"/>
    <lineage>
        <taxon>Eukaryota</taxon>
        <taxon>Fungi</taxon>
        <taxon>Dikarya</taxon>
        <taxon>Ascomycota</taxon>
        <taxon>Pezizomycotina</taxon>
        <taxon>Sordariomycetes</taxon>
        <taxon>Hypocreomycetidae</taxon>
        <taxon>Hypocreales</taxon>
        <taxon>Cordycipitaceae</taxon>
        <taxon>Zarea</taxon>
    </lineage>
</organism>
<comment type="caution">
    <text evidence="1">The sequence shown here is derived from an EMBL/GenBank/DDBJ whole genome shotgun (WGS) entry which is preliminary data.</text>
</comment>
<dbReference type="EMBL" id="JANJQO010000992">
    <property type="protein sequence ID" value="KAJ2973321.1"/>
    <property type="molecule type" value="Genomic_DNA"/>
</dbReference>
<evidence type="ECO:0000313" key="1">
    <source>
        <dbReference type="EMBL" id="KAJ2973321.1"/>
    </source>
</evidence>
<protein>
    <submittedName>
        <fullName evidence="1">Uncharacterized protein</fullName>
    </submittedName>
</protein>
<sequence length="253" mass="27245">MPVMSTEKQVILVTGANQGIGLEIVRKLAKEHPSYHILMGCRSLAKAREAISTISSAATITPIEVDISSNVSIATCIAEIERDHGRLDVLINNAGIGRAAVENLASSREKMAKLFDVNVFGTMELTDAAIPLLQTAQEKGSVPRIVFITSELGSLQNTLDPDWKYYPLHVTISYKSSKAAMNMLGACYSVRFKAAGWKVNCCCPGFRKTSFNNYMAAAADDVAEGAVNAVRLATLGKEGETGTFSNIDGIQPW</sequence>